<protein>
    <submittedName>
        <fullName evidence="3">Uncharacterized protein</fullName>
    </submittedName>
</protein>
<name>A0A914LX29_MELIC</name>
<accession>A0A914LX29</accession>
<reference evidence="3" key="1">
    <citation type="submission" date="2022-11" db="UniProtKB">
        <authorList>
            <consortium name="WormBaseParasite"/>
        </authorList>
    </citation>
    <scope>IDENTIFICATION</scope>
</reference>
<feature type="region of interest" description="Disordered" evidence="1">
    <location>
        <begin position="212"/>
        <end position="234"/>
    </location>
</feature>
<keyword evidence="2" id="KW-1185">Reference proteome</keyword>
<evidence type="ECO:0000313" key="3">
    <source>
        <dbReference type="WBParaSite" id="Minc3s00992g19651"/>
    </source>
</evidence>
<evidence type="ECO:0000313" key="2">
    <source>
        <dbReference type="Proteomes" id="UP000887563"/>
    </source>
</evidence>
<organism evidence="2 3">
    <name type="scientific">Meloidogyne incognita</name>
    <name type="common">Southern root-knot nematode worm</name>
    <name type="synonym">Oxyuris incognita</name>
    <dbReference type="NCBI Taxonomy" id="6306"/>
    <lineage>
        <taxon>Eukaryota</taxon>
        <taxon>Metazoa</taxon>
        <taxon>Ecdysozoa</taxon>
        <taxon>Nematoda</taxon>
        <taxon>Chromadorea</taxon>
        <taxon>Rhabditida</taxon>
        <taxon>Tylenchina</taxon>
        <taxon>Tylenchomorpha</taxon>
        <taxon>Tylenchoidea</taxon>
        <taxon>Meloidogynidae</taxon>
        <taxon>Meloidogyninae</taxon>
        <taxon>Meloidogyne</taxon>
        <taxon>Meloidogyne incognita group</taxon>
    </lineage>
</organism>
<dbReference type="AlphaFoldDB" id="A0A914LX29"/>
<feature type="region of interest" description="Disordered" evidence="1">
    <location>
        <begin position="1"/>
        <end position="60"/>
    </location>
</feature>
<dbReference type="WBParaSite" id="Minc3s00992g19651">
    <property type="protein sequence ID" value="Minc3s00992g19651"/>
    <property type="gene ID" value="Minc3s00992g19651"/>
</dbReference>
<sequence length="383" mass="42224">MTVTLESSPAKHSIITGQLTPQAVKQPNQPFSSKANQNKGQEPGARHKTKKTAPASTSRLVEDTQPVLELSEHNSCIAQSILEHLRPPIPVRKGLESKRADKALATSSSIKEVSALSHILASGKNKPIDSECLALPSQASKMATVNLNSQVTPPNQKPRFALTIGRPVSLNTQDSKCMDPIVIHPPQSTLIQEGIYESNQNTNHEKAEFNTLNSPNQEQKVTSRKSHQRLTSPSSFTNSKLININTLQTIHIILGKAKASPFASKSVADHRPLTNKVLKLILLIREQFLSAWILKCSSLSNNQCRLPSIQLAAYFCYLTTFMLKTYILLCHMVATLIVPTFLHSLADGEGLLKMMINLIITGISRNGRLLWEEMVQTTMSVIF</sequence>
<feature type="compositionally biased region" description="Polar residues" evidence="1">
    <location>
        <begin position="15"/>
        <end position="40"/>
    </location>
</feature>
<proteinExistence type="predicted"/>
<dbReference type="Proteomes" id="UP000887563">
    <property type="component" value="Unplaced"/>
</dbReference>
<evidence type="ECO:0000256" key="1">
    <source>
        <dbReference type="SAM" id="MobiDB-lite"/>
    </source>
</evidence>